<evidence type="ECO:0000313" key="7">
    <source>
        <dbReference type="EMBL" id="KKU60728.1"/>
    </source>
</evidence>
<comment type="caution">
    <text evidence="7">The sequence shown here is derived from an EMBL/GenBank/DDBJ whole genome shotgun (WGS) entry which is preliminary data.</text>
</comment>
<proteinExistence type="inferred from homology"/>
<keyword evidence="5 6" id="KW-0472">Membrane</keyword>
<name>A0A0G1U326_9BACT</name>
<sequence>MSLSTILIILALLIAFYIFSVYNKFKTIETRLKASIQEIGNQLKRQADLIPNLVSSVKGYMKHESAAIKALTDARKSILTAVKSGQVQNLVAAASQLQGALPGIRAVFEDTPELKAAGPTQSLMDELRDTADKVMYSRRTLIDLTADYNVMVVTLPSSLLAGLFGFKPKEGLKTPETGEHLEVKAADTKTPKVDL</sequence>
<evidence type="ECO:0000256" key="4">
    <source>
        <dbReference type="ARBA" id="ARBA00022989"/>
    </source>
</evidence>
<evidence type="ECO:0000256" key="2">
    <source>
        <dbReference type="ARBA" id="ARBA00008854"/>
    </source>
</evidence>
<dbReference type="Proteomes" id="UP000033860">
    <property type="component" value="Unassembled WGS sequence"/>
</dbReference>
<evidence type="ECO:0000256" key="5">
    <source>
        <dbReference type="ARBA" id="ARBA00023136"/>
    </source>
</evidence>
<keyword evidence="3 6" id="KW-0812">Transmembrane</keyword>
<evidence type="ECO:0000313" key="8">
    <source>
        <dbReference type="Proteomes" id="UP000033860"/>
    </source>
</evidence>
<accession>A0A0G1U326</accession>
<comment type="subcellular location">
    <subcellularLocation>
        <location evidence="1">Membrane</location>
        <topology evidence="1">Single-pass membrane protein</topology>
    </subcellularLocation>
</comment>
<comment type="similarity">
    <text evidence="2">Belongs to the LemA family.</text>
</comment>
<evidence type="ECO:0000256" key="6">
    <source>
        <dbReference type="SAM" id="Phobius"/>
    </source>
</evidence>
<dbReference type="PANTHER" id="PTHR34478">
    <property type="entry name" value="PROTEIN LEMA"/>
    <property type="match status" value="1"/>
</dbReference>
<protein>
    <submittedName>
        <fullName evidence="7">Epitope LemA</fullName>
    </submittedName>
</protein>
<dbReference type="PANTHER" id="PTHR34478:SF1">
    <property type="entry name" value="PROTEIN LEMA"/>
    <property type="match status" value="1"/>
</dbReference>
<dbReference type="Pfam" id="PF04011">
    <property type="entry name" value="LemA"/>
    <property type="match status" value="1"/>
</dbReference>
<dbReference type="InterPro" id="IPR007156">
    <property type="entry name" value="MamQ_LemA"/>
</dbReference>
<evidence type="ECO:0000256" key="1">
    <source>
        <dbReference type="ARBA" id="ARBA00004167"/>
    </source>
</evidence>
<dbReference type="EMBL" id="LCNT01000007">
    <property type="protein sequence ID" value="KKU60728.1"/>
    <property type="molecule type" value="Genomic_DNA"/>
</dbReference>
<dbReference type="Gene3D" id="1.20.1440.20">
    <property type="entry name" value="LemA-like domain"/>
    <property type="match status" value="1"/>
</dbReference>
<feature type="transmembrane region" description="Helical" evidence="6">
    <location>
        <begin position="6"/>
        <end position="25"/>
    </location>
</feature>
<evidence type="ECO:0000256" key="3">
    <source>
        <dbReference type="ARBA" id="ARBA00022692"/>
    </source>
</evidence>
<organism evidence="7 8">
    <name type="scientific">Candidatus Beckwithbacteria bacterium GW2011_GWB1_47_15</name>
    <dbReference type="NCBI Taxonomy" id="1618371"/>
    <lineage>
        <taxon>Bacteria</taxon>
        <taxon>Candidatus Beckwithiibacteriota</taxon>
    </lineage>
</organism>
<keyword evidence="4 6" id="KW-1133">Transmembrane helix</keyword>
<dbReference type="GO" id="GO:0016020">
    <property type="term" value="C:membrane"/>
    <property type="evidence" value="ECO:0007669"/>
    <property type="project" value="UniProtKB-SubCell"/>
</dbReference>
<dbReference type="SUPFAM" id="SSF140478">
    <property type="entry name" value="LemA-like"/>
    <property type="match status" value="1"/>
</dbReference>
<reference evidence="7 8" key="1">
    <citation type="journal article" date="2015" name="Nature">
        <title>rRNA introns, odd ribosomes, and small enigmatic genomes across a large radiation of phyla.</title>
        <authorList>
            <person name="Brown C.T."/>
            <person name="Hug L.A."/>
            <person name="Thomas B.C."/>
            <person name="Sharon I."/>
            <person name="Castelle C.J."/>
            <person name="Singh A."/>
            <person name="Wilkins M.J."/>
            <person name="Williams K.H."/>
            <person name="Banfield J.F."/>
        </authorList>
    </citation>
    <scope>NUCLEOTIDE SEQUENCE [LARGE SCALE GENOMIC DNA]</scope>
</reference>
<gene>
    <name evidence="7" type="ORF">UX85_C0007G0015</name>
</gene>
<dbReference type="AlphaFoldDB" id="A0A0G1U326"/>
<dbReference type="InterPro" id="IPR023353">
    <property type="entry name" value="LemA-like_dom_sf"/>
</dbReference>